<proteinExistence type="predicted"/>
<comment type="caution">
    <text evidence="5">The sequence shown here is derived from an EMBL/GenBank/DDBJ whole genome shotgun (WGS) entry which is preliminary data.</text>
</comment>
<dbReference type="CDD" id="cd07377">
    <property type="entry name" value="WHTH_GntR"/>
    <property type="match status" value="1"/>
</dbReference>
<reference evidence="5 6" key="1">
    <citation type="submission" date="2017-05" db="EMBL/GenBank/DDBJ databases">
        <title>Biotechnological potential of actinobacteria isolated from South African environments.</title>
        <authorList>
            <person name="Le Roes-Hill M."/>
            <person name="Prins A."/>
            <person name="Durrell K.A."/>
        </authorList>
    </citation>
    <scope>NUCLEOTIDE SEQUENCE [LARGE SCALE GENOMIC DNA]</scope>
    <source>
        <strain evidence="5">M26</strain>
    </source>
</reference>
<dbReference type="InterPro" id="IPR008920">
    <property type="entry name" value="TF_FadR/GntR_C"/>
</dbReference>
<evidence type="ECO:0000256" key="2">
    <source>
        <dbReference type="ARBA" id="ARBA00023125"/>
    </source>
</evidence>
<dbReference type="SMART" id="SM00345">
    <property type="entry name" value="HTH_GNTR"/>
    <property type="match status" value="1"/>
</dbReference>
<accession>A0A243RNP0</accession>
<dbReference type="SMART" id="SM00895">
    <property type="entry name" value="FCD"/>
    <property type="match status" value="1"/>
</dbReference>
<protein>
    <recommendedName>
        <fullName evidence="4">HTH gntR-type domain-containing protein</fullName>
    </recommendedName>
</protein>
<dbReference type="Pfam" id="PF07729">
    <property type="entry name" value="FCD"/>
    <property type="match status" value="1"/>
</dbReference>
<dbReference type="Gene3D" id="1.10.10.10">
    <property type="entry name" value="Winged helix-like DNA-binding domain superfamily/Winged helix DNA-binding domain"/>
    <property type="match status" value="1"/>
</dbReference>
<dbReference type="GO" id="GO:0003700">
    <property type="term" value="F:DNA-binding transcription factor activity"/>
    <property type="evidence" value="ECO:0007669"/>
    <property type="project" value="InterPro"/>
</dbReference>
<dbReference type="InterPro" id="IPR011711">
    <property type="entry name" value="GntR_C"/>
</dbReference>
<keyword evidence="3" id="KW-0804">Transcription</keyword>
<evidence type="ECO:0000313" key="6">
    <source>
        <dbReference type="Proteomes" id="UP000194761"/>
    </source>
</evidence>
<feature type="domain" description="HTH gntR-type" evidence="4">
    <location>
        <begin position="25"/>
        <end position="95"/>
    </location>
</feature>
<gene>
    <name evidence="5" type="ORF">CA984_14380</name>
</gene>
<organism evidence="5 6">
    <name type="scientific">Streptosporangium minutum</name>
    <dbReference type="NCBI Taxonomy" id="569862"/>
    <lineage>
        <taxon>Bacteria</taxon>
        <taxon>Bacillati</taxon>
        <taxon>Actinomycetota</taxon>
        <taxon>Actinomycetes</taxon>
        <taxon>Streptosporangiales</taxon>
        <taxon>Streptosporangiaceae</taxon>
        <taxon>Streptosporangium</taxon>
    </lineage>
</organism>
<keyword evidence="2" id="KW-0238">DNA-binding</keyword>
<dbReference type="InterPro" id="IPR000524">
    <property type="entry name" value="Tscrpt_reg_HTH_GntR"/>
</dbReference>
<evidence type="ECO:0000313" key="5">
    <source>
        <dbReference type="EMBL" id="OUC96577.1"/>
    </source>
</evidence>
<dbReference type="EMBL" id="NGFP01000055">
    <property type="protein sequence ID" value="OUC96577.1"/>
    <property type="molecule type" value="Genomic_DNA"/>
</dbReference>
<dbReference type="SUPFAM" id="SSF48008">
    <property type="entry name" value="GntR ligand-binding domain-like"/>
    <property type="match status" value="1"/>
</dbReference>
<dbReference type="PANTHER" id="PTHR43537:SF5">
    <property type="entry name" value="UXU OPERON TRANSCRIPTIONAL REGULATOR"/>
    <property type="match status" value="1"/>
</dbReference>
<evidence type="ECO:0000259" key="4">
    <source>
        <dbReference type="PROSITE" id="PS50949"/>
    </source>
</evidence>
<dbReference type="PRINTS" id="PR00035">
    <property type="entry name" value="HTHGNTR"/>
</dbReference>
<dbReference type="PROSITE" id="PS50949">
    <property type="entry name" value="HTH_GNTR"/>
    <property type="match status" value="1"/>
</dbReference>
<dbReference type="SUPFAM" id="SSF46785">
    <property type="entry name" value="Winged helix' DNA-binding domain"/>
    <property type="match status" value="1"/>
</dbReference>
<name>A0A243RNP0_9ACTN</name>
<dbReference type="GO" id="GO:0003677">
    <property type="term" value="F:DNA binding"/>
    <property type="evidence" value="ECO:0007669"/>
    <property type="project" value="UniProtKB-KW"/>
</dbReference>
<evidence type="ECO:0000256" key="3">
    <source>
        <dbReference type="ARBA" id="ARBA00023163"/>
    </source>
</evidence>
<dbReference type="Pfam" id="PF00392">
    <property type="entry name" value="GntR"/>
    <property type="match status" value="1"/>
</dbReference>
<keyword evidence="1" id="KW-0805">Transcription regulation</keyword>
<sequence length="250" mass="27932">MLVRRCRRRPARRKIGRRRLRSLDVTAYQALAADLRDRIVSGEFQPGDRLPIEPDLCVRYGVSRSTVREALRLLASQNLIRTVRGTTGGSFVAHPDPDHISAYLETSFDLMRVGIGQLMEIRELLEVPAAGLAALRRTGADLERLRGCIVGASGREPGEVFAPNRDFHIVLLRAAGNPLLEVVARPVFEVLEGRFVRDRAPRAALDGIDREHRDILRHIEAGDAEGARRAALEHLDNLRTAYYPSVEPQP</sequence>
<keyword evidence="6" id="KW-1185">Reference proteome</keyword>
<dbReference type="Proteomes" id="UP000194761">
    <property type="component" value="Unassembled WGS sequence"/>
</dbReference>
<evidence type="ECO:0000256" key="1">
    <source>
        <dbReference type="ARBA" id="ARBA00023015"/>
    </source>
</evidence>
<dbReference type="Gene3D" id="1.20.120.530">
    <property type="entry name" value="GntR ligand-binding domain-like"/>
    <property type="match status" value="1"/>
</dbReference>
<dbReference type="InterPro" id="IPR036388">
    <property type="entry name" value="WH-like_DNA-bd_sf"/>
</dbReference>
<dbReference type="InterPro" id="IPR036390">
    <property type="entry name" value="WH_DNA-bd_sf"/>
</dbReference>
<dbReference type="AlphaFoldDB" id="A0A243RNP0"/>
<dbReference type="PANTHER" id="PTHR43537">
    <property type="entry name" value="TRANSCRIPTIONAL REGULATOR, GNTR FAMILY"/>
    <property type="match status" value="1"/>
</dbReference>